<protein>
    <submittedName>
        <fullName evidence="1">Uncharacterized protein</fullName>
    </submittedName>
</protein>
<gene>
    <name evidence="1" type="ORF">ACH5RR_029381</name>
</gene>
<keyword evidence="2" id="KW-1185">Reference proteome</keyword>
<proteinExistence type="predicted"/>
<dbReference type="EMBL" id="JBJUIK010000012">
    <property type="protein sequence ID" value="KAL3509980.1"/>
    <property type="molecule type" value="Genomic_DNA"/>
</dbReference>
<comment type="caution">
    <text evidence="1">The sequence shown here is derived from an EMBL/GenBank/DDBJ whole genome shotgun (WGS) entry which is preliminary data.</text>
</comment>
<organism evidence="1 2">
    <name type="scientific">Cinchona calisaya</name>
    <dbReference type="NCBI Taxonomy" id="153742"/>
    <lineage>
        <taxon>Eukaryota</taxon>
        <taxon>Viridiplantae</taxon>
        <taxon>Streptophyta</taxon>
        <taxon>Embryophyta</taxon>
        <taxon>Tracheophyta</taxon>
        <taxon>Spermatophyta</taxon>
        <taxon>Magnoliopsida</taxon>
        <taxon>eudicotyledons</taxon>
        <taxon>Gunneridae</taxon>
        <taxon>Pentapetalae</taxon>
        <taxon>asterids</taxon>
        <taxon>lamiids</taxon>
        <taxon>Gentianales</taxon>
        <taxon>Rubiaceae</taxon>
        <taxon>Cinchonoideae</taxon>
        <taxon>Cinchoneae</taxon>
        <taxon>Cinchona</taxon>
    </lineage>
</organism>
<evidence type="ECO:0000313" key="2">
    <source>
        <dbReference type="Proteomes" id="UP001630127"/>
    </source>
</evidence>
<name>A0ABD2YVC7_9GENT</name>
<sequence>MVSTSTISATDNLNLVDGTAVKYSMVVARDSHSSPTAIFGKEATPKTYLATTQVQGKASLIATKSDDRCGSTVVEFRHSEIDQSKNIDMAALCLLDKVFPLTGTAQGPSMAATVSSVGEEDTPSAVGEITVNIVAHLGKKGAVATNTAATHEHTAETAQGNKFAATNGQKLGVAGAKRKEATVAATTTATMKVEFTTANETIAAVTKGKNT</sequence>
<dbReference type="AlphaFoldDB" id="A0ABD2YVC7"/>
<reference evidence="1 2" key="1">
    <citation type="submission" date="2024-11" db="EMBL/GenBank/DDBJ databases">
        <title>A near-complete genome assembly of Cinchona calisaya.</title>
        <authorList>
            <person name="Lian D.C."/>
            <person name="Zhao X.W."/>
            <person name="Wei L."/>
        </authorList>
    </citation>
    <scope>NUCLEOTIDE SEQUENCE [LARGE SCALE GENOMIC DNA]</scope>
    <source>
        <tissue evidence="1">Nenye</tissue>
    </source>
</reference>
<accession>A0ABD2YVC7</accession>
<dbReference type="Proteomes" id="UP001630127">
    <property type="component" value="Unassembled WGS sequence"/>
</dbReference>
<evidence type="ECO:0000313" key="1">
    <source>
        <dbReference type="EMBL" id="KAL3509980.1"/>
    </source>
</evidence>